<evidence type="ECO:0000256" key="1">
    <source>
        <dbReference type="ARBA" id="ARBA00004651"/>
    </source>
</evidence>
<dbReference type="PANTHER" id="PTHR30472:SF25">
    <property type="entry name" value="ABC TRANSPORTER PERMEASE PROTEIN MJ0876-RELATED"/>
    <property type="match status" value="1"/>
</dbReference>
<sequence length="341" mass="35652">MTRVQVAPRPWLLNLGLLAALLVLACISLGIGSVRIGVADWWHAVFAQGGGSDLALRHQAIVQEIRLPRVLLAVLVGMSLGVSGAALQGLLRNPLAEPGILGVSSSAGLGAVVCIYFGLWHWNAWLLPTVAMGSAAAATSVLYRIARNGASNLTLILAGVAMSALTAALTALAINLAPTPTDMQDIVLWLMGSLADRSFDEVRLSLPFIVLGLALLAMSGRHLDALTLGEDEAASMGVNLARLRAQIIAGTALCVGASVAVTGSIGFIGLVVPHVFRGLVGYRPSRLILPSALGGAVLLLAADIALRLLSGRVELMLGVVTALIGAPFFFYLVLRERWRTR</sequence>
<dbReference type="RefSeq" id="WP_261499860.1">
    <property type="nucleotide sequence ID" value="NZ_JAODYH010000004.1"/>
</dbReference>
<dbReference type="SUPFAM" id="SSF81345">
    <property type="entry name" value="ABC transporter involved in vitamin B12 uptake, BtuC"/>
    <property type="match status" value="1"/>
</dbReference>
<evidence type="ECO:0000256" key="5">
    <source>
        <dbReference type="ARBA" id="ARBA00022692"/>
    </source>
</evidence>
<keyword evidence="7 8" id="KW-0472">Membrane</keyword>
<evidence type="ECO:0000256" key="2">
    <source>
        <dbReference type="ARBA" id="ARBA00007935"/>
    </source>
</evidence>
<gene>
    <name evidence="9" type="ORF">N0K08_08835</name>
</gene>
<keyword evidence="6 8" id="KW-1133">Transmembrane helix</keyword>
<feature type="transmembrane region" description="Helical" evidence="8">
    <location>
        <begin position="288"/>
        <end position="309"/>
    </location>
</feature>
<keyword evidence="4" id="KW-1003">Cell membrane</keyword>
<organism evidence="9 10">
    <name type="scientific">Acidovorax bellezanensis</name>
    <dbReference type="NCBI Taxonomy" id="2976702"/>
    <lineage>
        <taxon>Bacteria</taxon>
        <taxon>Pseudomonadati</taxon>
        <taxon>Pseudomonadota</taxon>
        <taxon>Betaproteobacteria</taxon>
        <taxon>Burkholderiales</taxon>
        <taxon>Comamonadaceae</taxon>
        <taxon>Acidovorax</taxon>
    </lineage>
</organism>
<feature type="transmembrane region" description="Helical" evidence="8">
    <location>
        <begin position="125"/>
        <end position="143"/>
    </location>
</feature>
<dbReference type="InterPro" id="IPR037294">
    <property type="entry name" value="ABC_BtuC-like"/>
</dbReference>
<accession>A0ABT2PKI1</accession>
<feature type="transmembrane region" description="Helical" evidence="8">
    <location>
        <begin position="70"/>
        <end position="87"/>
    </location>
</feature>
<evidence type="ECO:0000256" key="7">
    <source>
        <dbReference type="ARBA" id="ARBA00023136"/>
    </source>
</evidence>
<keyword evidence="5 8" id="KW-0812">Transmembrane</keyword>
<keyword evidence="3" id="KW-0813">Transport</keyword>
<dbReference type="InterPro" id="IPR000522">
    <property type="entry name" value="ABC_transptr_permease_BtuC"/>
</dbReference>
<proteinExistence type="inferred from homology"/>
<dbReference type="Gene3D" id="1.10.3470.10">
    <property type="entry name" value="ABC transporter involved in vitamin B12 uptake, BtuC"/>
    <property type="match status" value="1"/>
</dbReference>
<protein>
    <submittedName>
        <fullName evidence="9">Iron ABC transporter permease</fullName>
    </submittedName>
</protein>
<dbReference type="Proteomes" id="UP001525968">
    <property type="component" value="Unassembled WGS sequence"/>
</dbReference>
<comment type="subcellular location">
    <subcellularLocation>
        <location evidence="1">Cell membrane</location>
        <topology evidence="1">Multi-pass membrane protein</topology>
    </subcellularLocation>
</comment>
<evidence type="ECO:0000256" key="8">
    <source>
        <dbReference type="SAM" id="Phobius"/>
    </source>
</evidence>
<comment type="similarity">
    <text evidence="2">Belongs to the binding-protein-dependent transport system permease family. FecCD subfamily.</text>
</comment>
<dbReference type="CDD" id="cd06550">
    <property type="entry name" value="TM_ABC_iron-siderophores_like"/>
    <property type="match status" value="1"/>
</dbReference>
<dbReference type="EMBL" id="JAODYH010000004">
    <property type="protein sequence ID" value="MCT9810738.1"/>
    <property type="molecule type" value="Genomic_DNA"/>
</dbReference>
<keyword evidence="10" id="KW-1185">Reference proteome</keyword>
<evidence type="ECO:0000313" key="9">
    <source>
        <dbReference type="EMBL" id="MCT9810738.1"/>
    </source>
</evidence>
<evidence type="ECO:0000256" key="3">
    <source>
        <dbReference type="ARBA" id="ARBA00022448"/>
    </source>
</evidence>
<feature type="transmembrane region" description="Helical" evidence="8">
    <location>
        <begin position="99"/>
        <end position="119"/>
    </location>
</feature>
<feature type="transmembrane region" description="Helical" evidence="8">
    <location>
        <begin position="12"/>
        <end position="32"/>
    </location>
</feature>
<feature type="transmembrane region" description="Helical" evidence="8">
    <location>
        <begin position="243"/>
        <end position="276"/>
    </location>
</feature>
<reference evidence="9 10" key="1">
    <citation type="submission" date="2022-09" db="EMBL/GenBank/DDBJ databases">
        <title>Draft genome of isolate Be4.</title>
        <authorList>
            <person name="Sanchez-Castro I."/>
            <person name="Martinez-Rodriguez P."/>
            <person name="Descostes M."/>
            <person name="Merroun M."/>
        </authorList>
    </citation>
    <scope>NUCLEOTIDE SEQUENCE [LARGE SCALE GENOMIC DNA]</scope>
    <source>
        <strain evidence="9 10">Be4</strain>
    </source>
</reference>
<dbReference type="Pfam" id="PF01032">
    <property type="entry name" value="FecCD"/>
    <property type="match status" value="1"/>
</dbReference>
<evidence type="ECO:0000313" key="10">
    <source>
        <dbReference type="Proteomes" id="UP001525968"/>
    </source>
</evidence>
<dbReference type="PROSITE" id="PS51257">
    <property type="entry name" value="PROKAR_LIPOPROTEIN"/>
    <property type="match status" value="1"/>
</dbReference>
<name>A0ABT2PKI1_9BURK</name>
<feature type="transmembrane region" description="Helical" evidence="8">
    <location>
        <begin position="155"/>
        <end position="177"/>
    </location>
</feature>
<evidence type="ECO:0000256" key="6">
    <source>
        <dbReference type="ARBA" id="ARBA00022989"/>
    </source>
</evidence>
<dbReference type="PANTHER" id="PTHR30472">
    <property type="entry name" value="FERRIC ENTEROBACTIN TRANSPORT SYSTEM PERMEASE PROTEIN"/>
    <property type="match status" value="1"/>
</dbReference>
<feature type="transmembrane region" description="Helical" evidence="8">
    <location>
        <begin position="315"/>
        <end position="334"/>
    </location>
</feature>
<evidence type="ECO:0000256" key="4">
    <source>
        <dbReference type="ARBA" id="ARBA00022475"/>
    </source>
</evidence>
<comment type="caution">
    <text evidence="9">The sequence shown here is derived from an EMBL/GenBank/DDBJ whole genome shotgun (WGS) entry which is preliminary data.</text>
</comment>